<dbReference type="Pfam" id="PF05860">
    <property type="entry name" value="TPS"/>
    <property type="match status" value="1"/>
</dbReference>
<accession>A0A506U3R2</accession>
<comment type="caution">
    <text evidence="5">The sequence shown here is derived from an EMBL/GenBank/DDBJ whole genome shotgun (WGS) entry which is preliminary data.</text>
</comment>
<sequence length="1178" mass="118304">MRGVSMMRSFGYSPAHRRPLAAKDTLRSRLPWLLVSTALFSVPALATDDLPSGAGVAAGQVGIASSGNSMTITQTSDRAIVNWGSFNIGAGNSVNIHQPGSGSAILNRVTGSTPSSIAGTLSANGQVFLVNPNGIAITPTGTVSTGGGFVASTLGIADSDFMSGSLNFSGSGASSTVSNSGVITVGHGGYAALLGGKVRNDGLIAVPFGKAGLGAGEVITLDLSGDGFMQVSVPSSLVDDGEALIENSGTVSTEGGTIVMRAATARNAARKAINMSGVAEARSVSGRNGKITLGGGEGGSVQVSGKVSARAKKATSSPSTQEGGVIEITGATVVADHAVLDASGFGNGGTIRLGGHESDANALQRATTLTVSDGTMIVADALDGGNGGTVVFWSDDYAGLSGTVSARGAGDGNGGRFYAAGARGPVFASEVDLGSSQASSLISFTIAQSVLLDTVPEGASRLLTTAVVNRYLNQLDNPGSLVTISNWTKSLTIAGNLSWDTDASLQISSVNAVNIAGTITATGEYAGLFLDNMTMSPGAMITMTGTGATVNKLTSNNLIRTAADLQAIDAEPAEDYYLVQDIDLSGTTYTAPLIAQLTGKLNGFGHTISNFTLAVPSGADSNFGLVGQNSGTISYLSLVNASVSARSDSNTGSYAGLLVGTNEDRGDITGVTVSGTASIHGDAVYSNLGGLAGMNNGTISNSIANVALEAKSNYGASRVGGLVGLNTGNIRTSSASGNITGQADLIYAGGLVGAQIDGTLSASYATGDVVVIAGAQTMAGGLIGYTSGGSVADVYATGDVTGTNGTASVALGGLIGANSVSVSRAFSTGNVSWSGDATPSDGLDLGGFAGTNTSTGTITASFYNTDTSGQPNSGTGVSGVTGMTSAQFADPYYFTGTAINAGWDFTGSASQGQSDQTMPVWAQPINGETATLYRPYQRAWIFGENVVTTYGDSSVTLSQPLVFAAAANVTSPVTTLSLSTAQTTVLGSANFGRVDIGGLTYFVMTDQIDSGASFTVNPYPLGLYGSLYQKPYGVDLPLSQLPYYFKSGSLFPGDVLTGTLASNGAPASALLGQYDITLGTLSNPNYDISFDPGEMTVYWGRPGFPPHSAESQAVQSDPRVASAVSTGEKTETNALYSIQPGAVGPVVCQVIEGCSDGDIAEQTFMAAEPSGAAGRSPI</sequence>
<dbReference type="InterPro" id="IPR012334">
    <property type="entry name" value="Pectin_lyas_fold"/>
</dbReference>
<dbReference type="Pfam" id="PF07581">
    <property type="entry name" value="Glug"/>
    <property type="match status" value="2"/>
</dbReference>
<keyword evidence="2" id="KW-0964">Secreted</keyword>
<evidence type="ECO:0000256" key="1">
    <source>
        <dbReference type="ARBA" id="ARBA00004613"/>
    </source>
</evidence>
<evidence type="ECO:0000313" key="6">
    <source>
        <dbReference type="Proteomes" id="UP000318801"/>
    </source>
</evidence>
<dbReference type="EMBL" id="VHLG01000016">
    <property type="protein sequence ID" value="TPW27674.1"/>
    <property type="molecule type" value="Genomic_DNA"/>
</dbReference>
<dbReference type="Pfam" id="PF18676">
    <property type="entry name" value="MBG_2"/>
    <property type="match status" value="1"/>
</dbReference>
<dbReference type="PANTHER" id="PTHR12338:SF8">
    <property type="entry name" value="HEME_HEMOPEXIN-BINDING PROTEIN"/>
    <property type="match status" value="1"/>
</dbReference>
<dbReference type="InterPro" id="IPR011493">
    <property type="entry name" value="GLUG"/>
</dbReference>
<keyword evidence="6" id="KW-1185">Reference proteome</keyword>
<dbReference type="InterPro" id="IPR011050">
    <property type="entry name" value="Pectin_lyase_fold/virulence"/>
</dbReference>
<dbReference type="GO" id="GO:0005576">
    <property type="term" value="C:extracellular region"/>
    <property type="evidence" value="ECO:0007669"/>
    <property type="project" value="UniProtKB-SubCell"/>
</dbReference>
<dbReference type="NCBIfam" id="TIGR01901">
    <property type="entry name" value="adhes_NPXG"/>
    <property type="match status" value="1"/>
</dbReference>
<dbReference type="SMART" id="SM00912">
    <property type="entry name" value="Haemagg_act"/>
    <property type="match status" value="1"/>
</dbReference>
<evidence type="ECO:0000256" key="2">
    <source>
        <dbReference type="ARBA" id="ARBA00022525"/>
    </source>
</evidence>
<dbReference type="Gene3D" id="2.160.20.110">
    <property type="match status" value="1"/>
</dbReference>
<keyword evidence="3" id="KW-0732">Signal</keyword>
<dbReference type="AlphaFoldDB" id="A0A506U3R2"/>
<feature type="domain" description="Filamentous haemagglutinin FhaB/tRNA nuclease CdiA-like TPS" evidence="4">
    <location>
        <begin position="47"/>
        <end position="160"/>
    </location>
</feature>
<dbReference type="SUPFAM" id="SSF51126">
    <property type="entry name" value="Pectin lyase-like"/>
    <property type="match status" value="1"/>
</dbReference>
<comment type="subcellular location">
    <subcellularLocation>
        <location evidence="1">Secreted</location>
    </subcellularLocation>
</comment>
<organism evidence="5 6">
    <name type="scientific">Martelella alba</name>
    <dbReference type="NCBI Taxonomy" id="2590451"/>
    <lineage>
        <taxon>Bacteria</taxon>
        <taxon>Pseudomonadati</taxon>
        <taxon>Pseudomonadota</taxon>
        <taxon>Alphaproteobacteria</taxon>
        <taxon>Hyphomicrobiales</taxon>
        <taxon>Aurantimonadaceae</taxon>
        <taxon>Martelella</taxon>
    </lineage>
</organism>
<evidence type="ECO:0000256" key="3">
    <source>
        <dbReference type="ARBA" id="ARBA00022729"/>
    </source>
</evidence>
<dbReference type="InterPro" id="IPR008638">
    <property type="entry name" value="FhaB/CdiA-like_TPS"/>
</dbReference>
<proteinExistence type="predicted"/>
<evidence type="ECO:0000259" key="4">
    <source>
        <dbReference type="SMART" id="SM00912"/>
    </source>
</evidence>
<dbReference type="Gene3D" id="2.160.20.10">
    <property type="entry name" value="Single-stranded right-handed beta-helix, Pectin lyase-like"/>
    <property type="match status" value="1"/>
</dbReference>
<dbReference type="Proteomes" id="UP000318801">
    <property type="component" value="Unassembled WGS sequence"/>
</dbReference>
<dbReference type="OrthoDB" id="1776524at2"/>
<dbReference type="PANTHER" id="PTHR12338">
    <property type="entry name" value="AUTOTRANSPORTER"/>
    <property type="match status" value="1"/>
</dbReference>
<name>A0A506U3R2_9HYPH</name>
<evidence type="ECO:0000313" key="5">
    <source>
        <dbReference type="EMBL" id="TPW27674.1"/>
    </source>
</evidence>
<protein>
    <submittedName>
        <fullName evidence="5">Filamentous hemagglutinin N-terminal domain-containing protein</fullName>
    </submittedName>
</protein>
<dbReference type="InterPro" id="IPR050909">
    <property type="entry name" value="Bact_Autotransporter_VF"/>
</dbReference>
<gene>
    <name evidence="5" type="ORF">FJU08_19775</name>
</gene>
<reference evidence="5 6" key="1">
    <citation type="submission" date="2019-06" db="EMBL/GenBank/DDBJ databases">
        <authorList>
            <person name="Li M."/>
        </authorList>
    </citation>
    <scope>NUCLEOTIDE SEQUENCE [LARGE SCALE GENOMIC DNA]</scope>
    <source>
        <strain evidence="5 6">BGMRC2036</strain>
    </source>
</reference>
<dbReference type="InterPro" id="IPR041286">
    <property type="entry name" value="MBG_2"/>
</dbReference>